<proteinExistence type="predicted"/>
<reference evidence="1 2" key="1">
    <citation type="journal article" date="2018" name="Mol. Biol. Evol.">
        <title>Broad Genomic Sampling Reveals a Smut Pathogenic Ancestry of the Fungal Clade Ustilaginomycotina.</title>
        <authorList>
            <person name="Kijpornyongpan T."/>
            <person name="Mondo S.J."/>
            <person name="Barry K."/>
            <person name="Sandor L."/>
            <person name="Lee J."/>
            <person name="Lipzen A."/>
            <person name="Pangilinan J."/>
            <person name="LaButti K."/>
            <person name="Hainaut M."/>
            <person name="Henrissat B."/>
            <person name="Grigoriev I.V."/>
            <person name="Spatafora J.W."/>
            <person name="Aime M.C."/>
        </authorList>
    </citation>
    <scope>NUCLEOTIDE SEQUENCE [LARGE SCALE GENOMIC DNA]</scope>
    <source>
        <strain evidence="1 2">MCA 3645</strain>
    </source>
</reference>
<protein>
    <submittedName>
        <fullName evidence="1">Uncharacterized protein</fullName>
    </submittedName>
</protein>
<dbReference type="InParanoid" id="A0A317XSA5"/>
<keyword evidence="2" id="KW-1185">Reference proteome</keyword>
<name>A0A317XSA5_9BASI</name>
<organism evidence="1 2">
    <name type="scientific">Testicularia cyperi</name>
    <dbReference type="NCBI Taxonomy" id="1882483"/>
    <lineage>
        <taxon>Eukaryota</taxon>
        <taxon>Fungi</taxon>
        <taxon>Dikarya</taxon>
        <taxon>Basidiomycota</taxon>
        <taxon>Ustilaginomycotina</taxon>
        <taxon>Ustilaginomycetes</taxon>
        <taxon>Ustilaginales</taxon>
        <taxon>Anthracoideaceae</taxon>
        <taxon>Testicularia</taxon>
    </lineage>
</organism>
<gene>
    <name evidence="1" type="ORF">BCV70DRAFT_223429</name>
</gene>
<dbReference type="Proteomes" id="UP000246740">
    <property type="component" value="Unassembled WGS sequence"/>
</dbReference>
<accession>A0A317XSA5</accession>
<evidence type="ECO:0000313" key="1">
    <source>
        <dbReference type="EMBL" id="PWZ00181.1"/>
    </source>
</evidence>
<sequence>MRFPSAATFALSMLIAHAVTGMTLRRYRRFYEQVTDGYDLPGDPQGLGAVLNDHIPVDAYQLLDLLRTEHTAFDNGEKYKNSKSSLENLRLQVRHNIRTYLQPDNIVNQLANNLGVHYTEYSNIDLLYNSNQWAKWHLSTYAGHDPTQRTAKNLFKNIAVYLELLDKGRDLARVEP</sequence>
<dbReference type="AlphaFoldDB" id="A0A317XSA5"/>
<evidence type="ECO:0000313" key="2">
    <source>
        <dbReference type="Proteomes" id="UP000246740"/>
    </source>
</evidence>
<dbReference type="EMBL" id="KZ819193">
    <property type="protein sequence ID" value="PWZ00181.1"/>
    <property type="molecule type" value="Genomic_DNA"/>
</dbReference>